<dbReference type="Proteomes" id="UP000799750">
    <property type="component" value="Unassembled WGS sequence"/>
</dbReference>
<organism evidence="2 3">
    <name type="scientific">Lophium mytilinum</name>
    <dbReference type="NCBI Taxonomy" id="390894"/>
    <lineage>
        <taxon>Eukaryota</taxon>
        <taxon>Fungi</taxon>
        <taxon>Dikarya</taxon>
        <taxon>Ascomycota</taxon>
        <taxon>Pezizomycotina</taxon>
        <taxon>Dothideomycetes</taxon>
        <taxon>Pleosporomycetidae</taxon>
        <taxon>Mytilinidiales</taxon>
        <taxon>Mytilinidiaceae</taxon>
        <taxon>Lophium</taxon>
    </lineage>
</organism>
<dbReference type="EMBL" id="MU004184">
    <property type="protein sequence ID" value="KAF2499741.1"/>
    <property type="molecule type" value="Genomic_DNA"/>
</dbReference>
<evidence type="ECO:0000256" key="1">
    <source>
        <dbReference type="SAM" id="MobiDB-lite"/>
    </source>
</evidence>
<feature type="compositionally biased region" description="Polar residues" evidence="1">
    <location>
        <begin position="44"/>
        <end position="53"/>
    </location>
</feature>
<protein>
    <submittedName>
        <fullName evidence="2">Uncharacterized protein</fullName>
    </submittedName>
</protein>
<reference evidence="2" key="1">
    <citation type="journal article" date="2020" name="Stud. Mycol.">
        <title>101 Dothideomycetes genomes: a test case for predicting lifestyles and emergence of pathogens.</title>
        <authorList>
            <person name="Haridas S."/>
            <person name="Albert R."/>
            <person name="Binder M."/>
            <person name="Bloem J."/>
            <person name="Labutti K."/>
            <person name="Salamov A."/>
            <person name="Andreopoulos B."/>
            <person name="Baker S."/>
            <person name="Barry K."/>
            <person name="Bills G."/>
            <person name="Bluhm B."/>
            <person name="Cannon C."/>
            <person name="Castanera R."/>
            <person name="Culley D."/>
            <person name="Daum C."/>
            <person name="Ezra D."/>
            <person name="Gonzalez J."/>
            <person name="Henrissat B."/>
            <person name="Kuo A."/>
            <person name="Liang C."/>
            <person name="Lipzen A."/>
            <person name="Lutzoni F."/>
            <person name="Magnuson J."/>
            <person name="Mondo S."/>
            <person name="Nolan M."/>
            <person name="Ohm R."/>
            <person name="Pangilinan J."/>
            <person name="Park H.-J."/>
            <person name="Ramirez L."/>
            <person name="Alfaro M."/>
            <person name="Sun H."/>
            <person name="Tritt A."/>
            <person name="Yoshinaga Y."/>
            <person name="Zwiers L.-H."/>
            <person name="Turgeon B."/>
            <person name="Goodwin S."/>
            <person name="Spatafora J."/>
            <person name="Crous P."/>
            <person name="Grigoriev I."/>
        </authorList>
    </citation>
    <scope>NUCLEOTIDE SEQUENCE</scope>
    <source>
        <strain evidence="2">CBS 269.34</strain>
    </source>
</reference>
<name>A0A6A6R589_9PEZI</name>
<evidence type="ECO:0000313" key="2">
    <source>
        <dbReference type="EMBL" id="KAF2499741.1"/>
    </source>
</evidence>
<feature type="compositionally biased region" description="Basic and acidic residues" evidence="1">
    <location>
        <begin position="299"/>
        <end position="314"/>
    </location>
</feature>
<evidence type="ECO:0000313" key="3">
    <source>
        <dbReference type="Proteomes" id="UP000799750"/>
    </source>
</evidence>
<feature type="region of interest" description="Disordered" evidence="1">
    <location>
        <begin position="467"/>
        <end position="498"/>
    </location>
</feature>
<feature type="compositionally biased region" description="Basic residues" evidence="1">
    <location>
        <begin position="1"/>
        <end position="11"/>
    </location>
</feature>
<feature type="region of interest" description="Disordered" evidence="1">
    <location>
        <begin position="236"/>
        <end position="314"/>
    </location>
</feature>
<keyword evidence="3" id="KW-1185">Reference proteome</keyword>
<gene>
    <name evidence="2" type="ORF">BU16DRAFT_579238</name>
</gene>
<proteinExistence type="predicted"/>
<feature type="region of interest" description="Disordered" evidence="1">
    <location>
        <begin position="1"/>
        <end position="60"/>
    </location>
</feature>
<feature type="compositionally biased region" description="Basic and acidic residues" evidence="1">
    <location>
        <begin position="467"/>
        <end position="485"/>
    </location>
</feature>
<dbReference type="OrthoDB" id="3799856at2759"/>
<feature type="compositionally biased region" description="Basic residues" evidence="1">
    <location>
        <begin position="486"/>
        <end position="498"/>
    </location>
</feature>
<feature type="compositionally biased region" description="Polar residues" evidence="1">
    <location>
        <begin position="246"/>
        <end position="255"/>
    </location>
</feature>
<dbReference type="AlphaFoldDB" id="A0A6A6R589"/>
<sequence length="498" mass="54397">MTPATGKRRARSLSPTEAGPSRNVRARQQSSHELTPGRHVDLPTRTSTAQRSRSVFRGDADPYFPPNAINSITTSSAEMSFYVKYLCRGFPDDELYKEAVQGLINITLPPDVLNQLSLDTIIAQMVAHGASEERMQRAREVIERELIDKSAWLLAKQLDTPEKAEVGLAAVTAATHRLYTQPNESDYHAFDRIAKAFASLRDGVADQSNNIATGSGLFAPALDESSDLRRIRRDTTLEPSPIHTAINGQAKNNAAQVKEEAMTDAGGLTPRPAPAALEISDSSDDDQSDADSSSSDSENGNHHGSGSDKASDSERYHPVKVEEFGNKDLAGKPPTVWNLATVVFPEDRKEDIRKGIINYFHAHKSNCPGFKVKKICQKQGQGAFYGAVTVRFEEPVRWHGKQIQLGNSEHLMITGGTQECSGCGAAGHSIWDCTTASAAYCAQGIGKSKKPWIKQVAQKYVPSADIKKGDEKGKKVKEDSKLQSKKDKKKKGKAKLKK</sequence>
<accession>A0A6A6R589</accession>